<keyword evidence="2" id="KW-0812">Transmembrane</keyword>
<dbReference type="AlphaFoldDB" id="A0A1F7UZ46"/>
<dbReference type="CDD" id="cd08547">
    <property type="entry name" value="Type_II_cohesin"/>
    <property type="match status" value="1"/>
</dbReference>
<dbReference type="GO" id="GO:0030246">
    <property type="term" value="F:carbohydrate binding"/>
    <property type="evidence" value="ECO:0007669"/>
    <property type="project" value="InterPro"/>
</dbReference>
<sequence>MKSEIKSFRDLIVWQKAAALVLIAIFYILYSIFPISPANAGSASLSLVSSKRTYTVGENVAVSVILSTGDVSINAASATITFDQKKLSVVSVSRSGSVFTLWAEEPTFSNSQGVISLGGGLPTPGFSGRGAIIIRITFRAKEEGTTAVRFAGGTVLANDGLGTNVLAGLTGLDLTIQGRAVVTTPPEKPLERAPVVTPPGQVPLAPVILSRTHPDESGWYRNAQPGIIWELPSDAKGVSVSIDQNANGDPGTTSEGLFNFYSAKEPLKDGVWYAHVRVSNSRGWGAIGHYRLAIDTAPPMITTAKLVFEAARTKAIEFATSDPLSSTDYVSILVNGEQVASQASSPYTLPSLIPGNHVITVIAYDKAGNKASQDLYLSILSQEISSAPRTSLLIIIILILALILLVIFIIWHFYERHHRRAILEELAKTRRELKGMSQKLRSLEGKLNAHANANVSEKSQTTIKKI</sequence>
<protein>
    <recommendedName>
        <fullName evidence="3">Cohesin domain-containing protein</fullName>
    </recommendedName>
</protein>
<dbReference type="Proteomes" id="UP000176846">
    <property type="component" value="Unassembled WGS sequence"/>
</dbReference>
<keyword evidence="1" id="KW-0175">Coiled coil</keyword>
<keyword evidence="2" id="KW-0472">Membrane</keyword>
<feature type="domain" description="Cohesin" evidence="3">
    <location>
        <begin position="53"/>
        <end position="160"/>
    </location>
</feature>
<dbReference type="InterPro" id="IPR002102">
    <property type="entry name" value="Cohesin_dom"/>
</dbReference>
<gene>
    <name evidence="4" type="ORF">A2936_03525</name>
</gene>
<dbReference type="InterPro" id="IPR013783">
    <property type="entry name" value="Ig-like_fold"/>
</dbReference>
<proteinExistence type="predicted"/>
<evidence type="ECO:0000256" key="2">
    <source>
        <dbReference type="SAM" id="Phobius"/>
    </source>
</evidence>
<evidence type="ECO:0000256" key="1">
    <source>
        <dbReference type="SAM" id="Coils"/>
    </source>
</evidence>
<dbReference type="Gene3D" id="2.60.40.10">
    <property type="entry name" value="Immunoglobulins"/>
    <property type="match status" value="1"/>
</dbReference>
<comment type="caution">
    <text evidence="4">The sequence shown here is derived from an EMBL/GenBank/DDBJ whole genome shotgun (WGS) entry which is preliminary data.</text>
</comment>
<keyword evidence="2" id="KW-1133">Transmembrane helix</keyword>
<dbReference type="SUPFAM" id="SSF49384">
    <property type="entry name" value="Carbohydrate-binding domain"/>
    <property type="match status" value="1"/>
</dbReference>
<feature type="coiled-coil region" evidence="1">
    <location>
        <begin position="419"/>
        <end position="453"/>
    </location>
</feature>
<evidence type="ECO:0000313" key="4">
    <source>
        <dbReference type="EMBL" id="OGL82997.1"/>
    </source>
</evidence>
<name>A0A1F7UZ46_9BACT</name>
<dbReference type="Gene3D" id="2.60.40.680">
    <property type="match status" value="1"/>
</dbReference>
<evidence type="ECO:0000259" key="3">
    <source>
        <dbReference type="Pfam" id="PF00963"/>
    </source>
</evidence>
<feature type="transmembrane region" description="Helical" evidence="2">
    <location>
        <begin position="392"/>
        <end position="414"/>
    </location>
</feature>
<dbReference type="EMBL" id="MGEK01000004">
    <property type="protein sequence ID" value="OGL82997.1"/>
    <property type="molecule type" value="Genomic_DNA"/>
</dbReference>
<reference evidence="4 5" key="1">
    <citation type="journal article" date="2016" name="Nat. Commun.">
        <title>Thousands of microbial genomes shed light on interconnected biogeochemical processes in an aquifer system.</title>
        <authorList>
            <person name="Anantharaman K."/>
            <person name="Brown C.T."/>
            <person name="Hug L.A."/>
            <person name="Sharon I."/>
            <person name="Castelle C.J."/>
            <person name="Probst A.J."/>
            <person name="Thomas B.C."/>
            <person name="Singh A."/>
            <person name="Wilkins M.J."/>
            <person name="Karaoz U."/>
            <person name="Brodie E.L."/>
            <person name="Williams K.H."/>
            <person name="Hubbard S.S."/>
            <person name="Banfield J.F."/>
        </authorList>
    </citation>
    <scope>NUCLEOTIDE SEQUENCE [LARGE SCALE GENOMIC DNA]</scope>
</reference>
<accession>A0A1F7UZ46</accession>
<dbReference type="InterPro" id="IPR008965">
    <property type="entry name" value="CBM2/CBM3_carb-bd_dom_sf"/>
</dbReference>
<dbReference type="Pfam" id="PF00963">
    <property type="entry name" value="Cohesin"/>
    <property type="match status" value="1"/>
</dbReference>
<feature type="transmembrane region" description="Helical" evidence="2">
    <location>
        <begin position="12"/>
        <end position="33"/>
    </location>
</feature>
<organism evidence="4 5">
    <name type="scientific">Candidatus Uhrbacteria bacterium RIFCSPLOWO2_01_FULL_47_25</name>
    <dbReference type="NCBI Taxonomy" id="1802402"/>
    <lineage>
        <taxon>Bacteria</taxon>
        <taxon>Candidatus Uhriibacteriota</taxon>
    </lineage>
</organism>
<evidence type="ECO:0000313" key="5">
    <source>
        <dbReference type="Proteomes" id="UP000176846"/>
    </source>
</evidence>
<dbReference type="GO" id="GO:0000272">
    <property type="term" value="P:polysaccharide catabolic process"/>
    <property type="evidence" value="ECO:0007669"/>
    <property type="project" value="InterPro"/>
</dbReference>